<comment type="caution">
    <text evidence="3">The sequence shown here is derived from an EMBL/GenBank/DDBJ whole genome shotgun (WGS) entry which is preliminary data.</text>
</comment>
<dbReference type="Pfam" id="PF10397">
    <property type="entry name" value="ADSL_C"/>
    <property type="match status" value="1"/>
</dbReference>
<dbReference type="InterPro" id="IPR008948">
    <property type="entry name" value="L-Aspartase-like"/>
</dbReference>
<dbReference type="OrthoDB" id="9768878at2"/>
<proteinExistence type="inferred from homology"/>
<evidence type="ECO:0000313" key="4">
    <source>
        <dbReference type="Proteomes" id="UP000249696"/>
    </source>
</evidence>
<dbReference type="SUPFAM" id="SSF48557">
    <property type="entry name" value="L-aspartase-like"/>
    <property type="match status" value="1"/>
</dbReference>
<evidence type="ECO:0000313" key="3">
    <source>
        <dbReference type="EMBL" id="RAJ15898.1"/>
    </source>
</evidence>
<evidence type="ECO:0000256" key="1">
    <source>
        <dbReference type="ARBA" id="ARBA00034772"/>
    </source>
</evidence>
<dbReference type="PRINTS" id="PR00145">
    <property type="entry name" value="ARGSUCLYASE"/>
</dbReference>
<dbReference type="Gene3D" id="1.10.275.10">
    <property type="entry name" value="Fumarase/aspartase (N-terminal domain)"/>
    <property type="match status" value="1"/>
</dbReference>
<dbReference type="PROSITE" id="PS00163">
    <property type="entry name" value="FUMARATE_LYASES"/>
    <property type="match status" value="1"/>
</dbReference>
<dbReference type="PRINTS" id="PR00149">
    <property type="entry name" value="FUMRATELYASE"/>
</dbReference>
<dbReference type="Proteomes" id="UP000249696">
    <property type="component" value="Unassembled WGS sequence"/>
</dbReference>
<dbReference type="Gene3D" id="1.20.200.10">
    <property type="entry name" value="Fumarase/aspartase (Central domain)"/>
    <property type="match status" value="1"/>
</dbReference>
<dbReference type="GO" id="GO:0016853">
    <property type="term" value="F:isomerase activity"/>
    <property type="evidence" value="ECO:0007669"/>
    <property type="project" value="UniProtKB-KW"/>
</dbReference>
<feature type="domain" description="Adenylosuccinate lyase C-terminal" evidence="2">
    <location>
        <begin position="358"/>
        <end position="432"/>
    </location>
</feature>
<accession>A0A327RI37</accession>
<evidence type="ECO:0000259" key="2">
    <source>
        <dbReference type="SMART" id="SM00998"/>
    </source>
</evidence>
<dbReference type="Pfam" id="PF00206">
    <property type="entry name" value="Lyase_1"/>
    <property type="match status" value="1"/>
</dbReference>
<sequence>MALYSQTFYARELTELFSDRIAISKLLQVEAALAIAQAEVGIIPETAAKIISDCCVIDAIDPISLKNDIVLGGNVAIPLVKQLTKVIKNRDFEASKYVHFGATSQDIIDTATILTIKEYLIWLEEKLNSLEKALFTLTKKHLHTLMMGRTLLQQAKPITLGLKTAGWLEGISRTRTRFNELKSRLYCIQLGGAVGSGNANITTEVQMAFAKNLDLYPSFPWQSQRDSLAEFASILGVLSGSLGKIAKDISLLMQTEVGEVFEGAEEGKGGSSTMPHKRNPVGCALILSNATRTPGLVSTILSAMPQEHERSAGLWHAEWETLTQLMNLTGGSLEKSVDLITNLEVDKDRMLQNIEITNGLIYAEKVSLYLSKSIGKMQAHESVKKACTLALQQQKHLKEVVQEMHPQIESIEDLFKPENAIGNSVVWTENILKKYS</sequence>
<comment type="similarity">
    <text evidence="1">Belongs to the class-II fumarase/aspartase family.</text>
</comment>
<gene>
    <name evidence="3" type="ORF">LV92_00602</name>
</gene>
<dbReference type="InterPro" id="IPR019468">
    <property type="entry name" value="AdenyloSucc_lyase_C"/>
</dbReference>
<dbReference type="Gene3D" id="1.10.40.30">
    <property type="entry name" value="Fumarase/aspartase (C-terminal domain)"/>
    <property type="match status" value="1"/>
</dbReference>
<protein>
    <submittedName>
        <fullName evidence="3">3-carboxy-cis,cis-muconate cycloisomerase</fullName>
    </submittedName>
</protein>
<dbReference type="PANTHER" id="PTHR43172:SF2">
    <property type="entry name" value="ADENYLOSUCCINATE LYASE C-TERMINAL DOMAIN-CONTAINING PROTEIN"/>
    <property type="match status" value="1"/>
</dbReference>
<keyword evidence="4" id="KW-1185">Reference proteome</keyword>
<dbReference type="InterPro" id="IPR000362">
    <property type="entry name" value="Fumarate_lyase_fam"/>
</dbReference>
<dbReference type="SMART" id="SM00998">
    <property type="entry name" value="ADSL_C"/>
    <property type="match status" value="1"/>
</dbReference>
<dbReference type="InterPro" id="IPR012789">
    <property type="entry name" value="Protocat_PcaB-like"/>
</dbReference>
<organism evidence="3 4">
    <name type="scientific">Arenibacter echinorum</name>
    <dbReference type="NCBI Taxonomy" id="440515"/>
    <lineage>
        <taxon>Bacteria</taxon>
        <taxon>Pseudomonadati</taxon>
        <taxon>Bacteroidota</taxon>
        <taxon>Flavobacteriia</taxon>
        <taxon>Flavobacteriales</taxon>
        <taxon>Flavobacteriaceae</taxon>
        <taxon>Arenibacter</taxon>
    </lineage>
</organism>
<reference evidence="3 4" key="1">
    <citation type="submission" date="2018-06" db="EMBL/GenBank/DDBJ databases">
        <title>Genomic Encyclopedia of Archaeal and Bacterial Type Strains, Phase II (KMG-II): from individual species to whole genera.</title>
        <authorList>
            <person name="Goeker M."/>
        </authorList>
    </citation>
    <scope>NUCLEOTIDE SEQUENCE [LARGE SCALE GENOMIC DNA]</scope>
    <source>
        <strain evidence="3 4">DSM 23522</strain>
    </source>
</reference>
<dbReference type="InterPro" id="IPR022761">
    <property type="entry name" value="Fumarate_lyase_N"/>
</dbReference>
<dbReference type="EMBL" id="QLLN01000001">
    <property type="protein sequence ID" value="RAJ15898.1"/>
    <property type="molecule type" value="Genomic_DNA"/>
</dbReference>
<dbReference type="AlphaFoldDB" id="A0A327RI37"/>
<name>A0A327RI37_9FLAO</name>
<dbReference type="CDD" id="cd01597">
    <property type="entry name" value="pCLME"/>
    <property type="match status" value="1"/>
</dbReference>
<dbReference type="InterPro" id="IPR020557">
    <property type="entry name" value="Fumarate_lyase_CS"/>
</dbReference>
<dbReference type="PANTHER" id="PTHR43172">
    <property type="entry name" value="ADENYLOSUCCINATE LYASE"/>
    <property type="match status" value="1"/>
</dbReference>
<dbReference type="NCBIfam" id="TIGR02426">
    <property type="entry name" value="protocat_pcaB"/>
    <property type="match status" value="1"/>
</dbReference>
<dbReference type="RefSeq" id="WP_111622144.1">
    <property type="nucleotide sequence ID" value="NZ_QLLN01000001.1"/>
</dbReference>
<dbReference type="InterPro" id="IPR024083">
    <property type="entry name" value="Fumarase/histidase_N"/>
</dbReference>
<dbReference type="GO" id="GO:0016829">
    <property type="term" value="F:lyase activity"/>
    <property type="evidence" value="ECO:0007669"/>
    <property type="project" value="UniProtKB-ARBA"/>
</dbReference>
<dbReference type="GO" id="GO:0019619">
    <property type="term" value="P:3,4-dihydroxybenzoate catabolic process"/>
    <property type="evidence" value="ECO:0007669"/>
    <property type="project" value="InterPro"/>
</dbReference>
<keyword evidence="3" id="KW-0413">Isomerase</keyword>